<comment type="caution">
    <text evidence="2">The sequence shown here is derived from an EMBL/GenBank/DDBJ whole genome shotgun (WGS) entry which is preliminary data.</text>
</comment>
<reference evidence="2" key="2">
    <citation type="submission" date="2022-01" db="EMBL/GenBank/DDBJ databases">
        <authorList>
            <person name="Yamashiro T."/>
            <person name="Shiraishi A."/>
            <person name="Satake H."/>
            <person name="Nakayama K."/>
        </authorList>
    </citation>
    <scope>NUCLEOTIDE SEQUENCE</scope>
</reference>
<dbReference type="Proteomes" id="UP001151760">
    <property type="component" value="Unassembled WGS sequence"/>
</dbReference>
<keyword evidence="3" id="KW-1185">Reference proteome</keyword>
<dbReference type="PANTHER" id="PTHR34835:SF34">
    <property type="entry name" value="OS08G0555500 PROTEIN"/>
    <property type="match status" value="1"/>
</dbReference>
<dbReference type="EMBL" id="BQNB010015990">
    <property type="protein sequence ID" value="GJT46490.1"/>
    <property type="molecule type" value="Genomic_DNA"/>
</dbReference>
<proteinExistence type="predicted"/>
<protein>
    <submittedName>
        <fullName evidence="2">Uncharacterized protein</fullName>
    </submittedName>
</protein>
<evidence type="ECO:0000313" key="3">
    <source>
        <dbReference type="Proteomes" id="UP001151760"/>
    </source>
</evidence>
<name>A0ABQ5E6L9_9ASTR</name>
<reference evidence="2" key="1">
    <citation type="journal article" date="2022" name="Int. J. Mol. Sci.">
        <title>Draft Genome of Tanacetum Coccineum: Genomic Comparison of Closely Related Tanacetum-Family Plants.</title>
        <authorList>
            <person name="Yamashiro T."/>
            <person name="Shiraishi A."/>
            <person name="Nakayama K."/>
            <person name="Satake H."/>
        </authorList>
    </citation>
    <scope>NUCLEOTIDE SEQUENCE</scope>
</reference>
<accession>A0ABQ5E6L9</accession>
<feature type="compositionally biased region" description="Basic residues" evidence="1">
    <location>
        <begin position="59"/>
        <end position="86"/>
    </location>
</feature>
<feature type="region of interest" description="Disordered" evidence="1">
    <location>
        <begin position="1"/>
        <end position="86"/>
    </location>
</feature>
<evidence type="ECO:0000313" key="2">
    <source>
        <dbReference type="EMBL" id="GJT46490.1"/>
    </source>
</evidence>
<feature type="compositionally biased region" description="Basic and acidic residues" evidence="1">
    <location>
        <begin position="29"/>
        <end position="39"/>
    </location>
</feature>
<feature type="compositionally biased region" description="Acidic residues" evidence="1">
    <location>
        <begin position="40"/>
        <end position="49"/>
    </location>
</feature>
<sequence>MIPQTGRLVPCNEDRYLAASPDDEETEFKEEHEKEKSTEADDNDNETENNEVTIIKSNTNHKGKKKTVDRKRKIQKVGGKKTSKARKRLKMIEDVEQQETKNIIRKIKARSSPRDLVKILTGLTHLQQQLVTEMGFESFLNGNFQIETTPTKLGCWVVENFDPHKCVIKMNDGIGIKITPKMIQDMIGIPMGSIAVTEVPAATTEFPHIVEFPA</sequence>
<dbReference type="PANTHER" id="PTHR34835">
    <property type="entry name" value="OS07G0283600 PROTEIN-RELATED"/>
    <property type="match status" value="1"/>
</dbReference>
<evidence type="ECO:0000256" key="1">
    <source>
        <dbReference type="SAM" id="MobiDB-lite"/>
    </source>
</evidence>
<gene>
    <name evidence="2" type="ORF">Tco_0955205</name>
</gene>
<organism evidence="2 3">
    <name type="scientific">Tanacetum coccineum</name>
    <dbReference type="NCBI Taxonomy" id="301880"/>
    <lineage>
        <taxon>Eukaryota</taxon>
        <taxon>Viridiplantae</taxon>
        <taxon>Streptophyta</taxon>
        <taxon>Embryophyta</taxon>
        <taxon>Tracheophyta</taxon>
        <taxon>Spermatophyta</taxon>
        <taxon>Magnoliopsida</taxon>
        <taxon>eudicotyledons</taxon>
        <taxon>Gunneridae</taxon>
        <taxon>Pentapetalae</taxon>
        <taxon>asterids</taxon>
        <taxon>campanulids</taxon>
        <taxon>Asterales</taxon>
        <taxon>Asteraceae</taxon>
        <taxon>Asteroideae</taxon>
        <taxon>Anthemideae</taxon>
        <taxon>Anthemidinae</taxon>
        <taxon>Tanacetum</taxon>
    </lineage>
</organism>